<keyword evidence="2" id="KW-0479">Metal-binding</keyword>
<feature type="compositionally biased region" description="Polar residues" evidence="4">
    <location>
        <begin position="1116"/>
        <end position="1129"/>
    </location>
</feature>
<evidence type="ECO:0000256" key="5">
    <source>
        <dbReference type="SAM" id="Phobius"/>
    </source>
</evidence>
<dbReference type="GO" id="GO:0016787">
    <property type="term" value="F:hydrolase activity"/>
    <property type="evidence" value="ECO:0007669"/>
    <property type="project" value="InterPro"/>
</dbReference>
<keyword evidence="8" id="KW-1185">Reference proteome</keyword>
<reference evidence="7" key="1">
    <citation type="submission" date="2021-02" db="EMBL/GenBank/DDBJ databases">
        <authorList>
            <person name="Dougan E. K."/>
            <person name="Rhodes N."/>
            <person name="Thang M."/>
            <person name="Chan C."/>
        </authorList>
    </citation>
    <scope>NUCLEOTIDE SEQUENCE</scope>
</reference>
<feature type="region of interest" description="Disordered" evidence="4">
    <location>
        <begin position="735"/>
        <end position="760"/>
    </location>
</feature>
<feature type="compositionally biased region" description="Low complexity" evidence="4">
    <location>
        <begin position="1283"/>
        <end position="1305"/>
    </location>
</feature>
<dbReference type="Proteomes" id="UP000654075">
    <property type="component" value="Unassembled WGS sequence"/>
</dbReference>
<evidence type="ECO:0000313" key="8">
    <source>
        <dbReference type="Proteomes" id="UP000654075"/>
    </source>
</evidence>
<feature type="transmembrane region" description="Helical" evidence="5">
    <location>
        <begin position="158"/>
        <end position="182"/>
    </location>
</feature>
<keyword evidence="3" id="KW-0464">Manganese</keyword>
<protein>
    <recommendedName>
        <fullName evidence="6">Serine/threonine specific protein phosphatases domain-containing protein</fullName>
    </recommendedName>
</protein>
<comment type="cofactor">
    <cofactor evidence="1">
        <name>Mn(2+)</name>
        <dbReference type="ChEBI" id="CHEBI:29035"/>
    </cofactor>
</comment>
<feature type="compositionally biased region" description="Polar residues" evidence="4">
    <location>
        <begin position="749"/>
        <end position="760"/>
    </location>
</feature>
<evidence type="ECO:0000256" key="3">
    <source>
        <dbReference type="ARBA" id="ARBA00023211"/>
    </source>
</evidence>
<dbReference type="InterPro" id="IPR051134">
    <property type="entry name" value="PPP_phosphatase"/>
</dbReference>
<dbReference type="Gene3D" id="3.60.21.10">
    <property type="match status" value="1"/>
</dbReference>
<organism evidence="7 8">
    <name type="scientific">Polarella glacialis</name>
    <name type="common">Dinoflagellate</name>
    <dbReference type="NCBI Taxonomy" id="89957"/>
    <lineage>
        <taxon>Eukaryota</taxon>
        <taxon>Sar</taxon>
        <taxon>Alveolata</taxon>
        <taxon>Dinophyceae</taxon>
        <taxon>Suessiales</taxon>
        <taxon>Suessiaceae</taxon>
        <taxon>Polarella</taxon>
    </lineage>
</organism>
<proteinExistence type="predicted"/>
<feature type="transmembrane region" description="Helical" evidence="5">
    <location>
        <begin position="611"/>
        <end position="628"/>
    </location>
</feature>
<feature type="region of interest" description="Disordered" evidence="4">
    <location>
        <begin position="1264"/>
        <end position="1320"/>
    </location>
</feature>
<evidence type="ECO:0000256" key="1">
    <source>
        <dbReference type="ARBA" id="ARBA00001936"/>
    </source>
</evidence>
<keyword evidence="5" id="KW-1133">Transmembrane helix</keyword>
<feature type="transmembrane region" description="Helical" evidence="5">
    <location>
        <begin position="673"/>
        <end position="699"/>
    </location>
</feature>
<feature type="transmembrane region" description="Helical" evidence="5">
    <location>
        <begin position="284"/>
        <end position="304"/>
    </location>
</feature>
<evidence type="ECO:0000256" key="2">
    <source>
        <dbReference type="ARBA" id="ARBA00022723"/>
    </source>
</evidence>
<feature type="transmembrane region" description="Helical" evidence="5">
    <location>
        <begin position="188"/>
        <end position="208"/>
    </location>
</feature>
<name>A0A813DSU4_POLGL</name>
<dbReference type="SMART" id="SM00156">
    <property type="entry name" value="PP2Ac"/>
    <property type="match status" value="1"/>
</dbReference>
<dbReference type="EMBL" id="CAJNNV010005640">
    <property type="protein sequence ID" value="CAE8592381.1"/>
    <property type="molecule type" value="Genomic_DNA"/>
</dbReference>
<feature type="domain" description="Serine/threonine specific protein phosphatases" evidence="6">
    <location>
        <begin position="1346"/>
        <end position="1662"/>
    </location>
</feature>
<keyword evidence="5" id="KW-0472">Membrane</keyword>
<feature type="transmembrane region" description="Helical" evidence="5">
    <location>
        <begin position="310"/>
        <end position="334"/>
    </location>
</feature>
<dbReference type="SUPFAM" id="SSF56300">
    <property type="entry name" value="Metallo-dependent phosphatases"/>
    <property type="match status" value="1"/>
</dbReference>
<evidence type="ECO:0000259" key="6">
    <source>
        <dbReference type="SMART" id="SM00156"/>
    </source>
</evidence>
<dbReference type="InterPro" id="IPR029052">
    <property type="entry name" value="Metallo-depent_PP-like"/>
</dbReference>
<dbReference type="PRINTS" id="PR00114">
    <property type="entry name" value="STPHPHTASE"/>
</dbReference>
<dbReference type="InterPro" id="IPR006186">
    <property type="entry name" value="Ser/Thr-sp_prot-phosphatase"/>
</dbReference>
<feature type="region of interest" description="Disordered" evidence="4">
    <location>
        <begin position="1116"/>
        <end position="1139"/>
    </location>
</feature>
<gene>
    <name evidence="7" type="ORF">PGLA1383_LOCUS11036</name>
</gene>
<dbReference type="PANTHER" id="PTHR45668">
    <property type="entry name" value="SERINE/THREONINE-PROTEIN PHOSPHATASE 5-RELATED"/>
    <property type="match status" value="1"/>
</dbReference>
<evidence type="ECO:0000313" key="7">
    <source>
        <dbReference type="EMBL" id="CAE8592381.1"/>
    </source>
</evidence>
<evidence type="ECO:0000256" key="4">
    <source>
        <dbReference type="SAM" id="MobiDB-lite"/>
    </source>
</evidence>
<dbReference type="GO" id="GO:0046872">
    <property type="term" value="F:metal ion binding"/>
    <property type="evidence" value="ECO:0007669"/>
    <property type="project" value="UniProtKB-KW"/>
</dbReference>
<feature type="transmembrane region" description="Helical" evidence="5">
    <location>
        <begin position="237"/>
        <end position="257"/>
    </location>
</feature>
<keyword evidence="5" id="KW-0812">Transmembrane</keyword>
<dbReference type="InterPro" id="IPR004843">
    <property type="entry name" value="Calcineurin-like_PHP"/>
</dbReference>
<dbReference type="Pfam" id="PF00149">
    <property type="entry name" value="Metallophos"/>
    <property type="match status" value="1"/>
</dbReference>
<dbReference type="PANTHER" id="PTHR45668:SF5">
    <property type="entry name" value="SERINE_THREONINE-PROTEIN PHOSPHATASE 5"/>
    <property type="match status" value="1"/>
</dbReference>
<feature type="non-terminal residue" evidence="7">
    <location>
        <position position="1727"/>
    </location>
</feature>
<sequence length="1727" mass="184374">AAVEVPIVAARPRQTSWGIDVQLLNDTFGSCEAAHVPGAARFLCRLRPGNEGATVQLVVFCGACLDAAASGEQPSKGTWSLHVHSDFDGHKETDSSAPWLGLTAIWPGRGDVRRQWELSLENPKGNIEDIMTQFEIALVNGDDEVSWRLAGGSRSLKVAGAVLTQVVGLAIAATLGVCVLAATGRPAATVAALPALSAAALSLQYLALLSAQEGVPHMLPSVFGSLAWLAPSSQGAALAQAFLFMVLLAAFHALAVLRHLRDNGNGSADALPHSLSFGSWELRGLSFVALPMSAAAASLVISGWRSGLSLYGFLLMAFGAAQLGALLAVGFGILHQLQQWFDEALVICIEQPFTGHLKYMDRVCDQLCAIPVQGGGHSRLLADWTRSAGWQFSPAVATIHEIEHRGPVRDRRRGGHWAALWPSDGPWVGKRDLASFAEFAGSSSAVVRENSKGSLRSRSGVQLKCRDRGDSMDQGLITPRSKEPSWPQSAVLTAHPVRAATKFAYAAGGSVGRIAGVAGVSWLDAAVPAAELRRLEAQLGGEVELRAQVSQLAGPLTSGRFSACFDMGDRRPWRWPFDLILRVALGALVVWVPALGPSASHWSSWSSLRPVFHFVVIGALAVLVIAVLSARPHVHMLDNLAATTSVASILLGTLLFMEPMAMEAEMPGVSPDVAILVVVSFIPACLALAAAVLAASYALSWRRDETSDEKVMAHAVPGWSEAAVAQPSRFGASGGAPYSLAADGEDESPSSSRPLWSEPNTAVSTSSAVRAVLLPAARHLGWDSGQAAKRVKLLAQVCQPVSHLRVWTKGPSAVSSPGPEELGSSPEVAMPAGILFALKGLQRQLDLCGECPMAAVLTPVDGLLLFADPGFNGGVAWHEALRRFLGDEHPALTKSNGSGTSAGTYTDDGRVADEAFMAMQGYKHLQVNRSFVTMKLCSPIWIRRTDRWQFWRCSSVTEAASTDAVEAWKFSIVMDGPSTRKPLYSDSKDVRTFPQREEIPRQGSSGEVTSGIREVAAPWLVDYIQHLHNDQLCPMHGLRLKLEVRYLIGFSLVFKALGMQQTGNSSACDDQSHKFMRLAVNASFGKVFGSFPKPEAWFANMHTRYTAFPGGTVSGTVSTVPSEPQTYPNGSLAAPSQPAGGFSAGPSLYRPALSPQHAAACGYLSRPVAPAAPVSGISPFFGAGSVRSVSQAAQPDFAVGQRRIPPQLQLQEHSAQQSQQKQQRLLADLGLAYSGLEGYDEAAVVGQAQLGSQMQSQLRNLLDLTGDTPRAGGGPAGSPHGYSSPKAWAAASSSPKARAAATRPSQLPRPGPEYSGPRIEPTDAPISLEWVMELVCHFQHHPQVPLPARYLCRLLDDAERILEARDKDGPVQTLSLQPSAVSGRSTLRPPASSFAEQQMILVGDLHGQLADLLWIFYKLGVPSLTNRYLINGDVCDRGTNATEIWALLFAFMSLWPEAVVVHRGNHEDRLLNMDLHCGGFYAEVLNKYGRQGVGPMVYEKFCRIFAKLPLASVIDNQVFVVHGGLSRSAAGSFVRLLRSCRQRLPEIPAASACTSAADLAFVDAMWADPQDGPGAGPNPRGPGLSSFGPDVTARFLAETGFALVVRSHQVPPNNDGFFIHHGGKLLTVFSASNYCGLTGNQGAVLVLQADGSCEAVRHWAPPFDRLAEVLIEPPELEKVATPASVRAARVMQRHSTAGALESMAQRTLEALEGSDGSLSRAQRLQKE</sequence>
<comment type="caution">
    <text evidence="7">The sequence shown here is derived from an EMBL/GenBank/DDBJ whole genome shotgun (WGS) entry which is preliminary data.</text>
</comment>
<feature type="transmembrane region" description="Helical" evidence="5">
    <location>
        <begin position="579"/>
        <end position="599"/>
    </location>
</feature>
<feature type="non-terminal residue" evidence="7">
    <location>
        <position position="1"/>
    </location>
</feature>
<accession>A0A813DSU4</accession>